<gene>
    <name evidence="1" type="ORF">LTRI10_LOCUS13956</name>
</gene>
<evidence type="ECO:0000313" key="2">
    <source>
        <dbReference type="Proteomes" id="UP001497516"/>
    </source>
</evidence>
<accession>A0AAV2DDV9</accession>
<evidence type="ECO:0000313" key="1">
    <source>
        <dbReference type="EMBL" id="CAL1371921.1"/>
    </source>
</evidence>
<dbReference type="EMBL" id="OZ034815">
    <property type="protein sequence ID" value="CAL1371921.1"/>
    <property type="molecule type" value="Genomic_DNA"/>
</dbReference>
<proteinExistence type="predicted"/>
<sequence>MTLEHILHLLGHSSLETKELSPSAPSYHHLCDGETLFPCQAPRSIEVLEPFKIEVEHGLLYLDLFLTRLQLEGSSKLDTDHRRLGFDIVYLVVVVVLLPRHCCED</sequence>
<reference evidence="1 2" key="1">
    <citation type="submission" date="2024-04" db="EMBL/GenBank/DDBJ databases">
        <authorList>
            <person name="Fracassetti M."/>
        </authorList>
    </citation>
    <scope>NUCLEOTIDE SEQUENCE [LARGE SCALE GENOMIC DNA]</scope>
</reference>
<protein>
    <submittedName>
        <fullName evidence="1">Uncharacterized protein</fullName>
    </submittedName>
</protein>
<dbReference type="Proteomes" id="UP001497516">
    <property type="component" value="Chromosome 2"/>
</dbReference>
<dbReference type="AlphaFoldDB" id="A0AAV2DDV9"/>
<name>A0AAV2DDV9_9ROSI</name>
<keyword evidence="2" id="KW-1185">Reference proteome</keyword>
<organism evidence="1 2">
    <name type="scientific">Linum trigynum</name>
    <dbReference type="NCBI Taxonomy" id="586398"/>
    <lineage>
        <taxon>Eukaryota</taxon>
        <taxon>Viridiplantae</taxon>
        <taxon>Streptophyta</taxon>
        <taxon>Embryophyta</taxon>
        <taxon>Tracheophyta</taxon>
        <taxon>Spermatophyta</taxon>
        <taxon>Magnoliopsida</taxon>
        <taxon>eudicotyledons</taxon>
        <taxon>Gunneridae</taxon>
        <taxon>Pentapetalae</taxon>
        <taxon>rosids</taxon>
        <taxon>fabids</taxon>
        <taxon>Malpighiales</taxon>
        <taxon>Linaceae</taxon>
        <taxon>Linum</taxon>
    </lineage>
</organism>